<protein>
    <submittedName>
        <fullName evidence="3">Polyketide cyclase</fullName>
    </submittedName>
</protein>
<dbReference type="KEGG" id="laj:A0128_04025"/>
<evidence type="ECO:0000259" key="2">
    <source>
        <dbReference type="Pfam" id="PF08327"/>
    </source>
</evidence>
<dbReference type="SUPFAM" id="SSF55961">
    <property type="entry name" value="Bet v1-like"/>
    <property type="match status" value="1"/>
</dbReference>
<dbReference type="InterPro" id="IPR023393">
    <property type="entry name" value="START-like_dom_sf"/>
</dbReference>
<gene>
    <name evidence="3" type="ORF">A0128_04025</name>
</gene>
<organism evidence="3 4">
    <name type="scientific">Leptospira tipperaryensis</name>
    <dbReference type="NCBI Taxonomy" id="2564040"/>
    <lineage>
        <taxon>Bacteria</taxon>
        <taxon>Pseudomonadati</taxon>
        <taxon>Spirochaetota</taxon>
        <taxon>Spirochaetia</taxon>
        <taxon>Leptospirales</taxon>
        <taxon>Leptospiraceae</taxon>
        <taxon>Leptospira</taxon>
    </lineage>
</organism>
<accession>A0A1D7UU56</accession>
<proteinExistence type="inferred from homology"/>
<dbReference type="Proteomes" id="UP000094197">
    <property type="component" value="Chromosome 1"/>
</dbReference>
<name>A0A1D7UU56_9LEPT</name>
<feature type="domain" description="Activator of Hsp90 ATPase homologue 1/2-like C-terminal" evidence="2">
    <location>
        <begin position="19"/>
        <end position="166"/>
    </location>
</feature>
<evidence type="ECO:0000256" key="1">
    <source>
        <dbReference type="ARBA" id="ARBA00006817"/>
    </source>
</evidence>
<dbReference type="Gene3D" id="3.30.530.20">
    <property type="match status" value="1"/>
</dbReference>
<dbReference type="CDD" id="cd07814">
    <property type="entry name" value="SRPBCC_CalC_Aha1-like"/>
    <property type="match status" value="1"/>
</dbReference>
<keyword evidence="4" id="KW-1185">Reference proteome</keyword>
<comment type="similarity">
    <text evidence="1">Belongs to the AHA1 family.</text>
</comment>
<evidence type="ECO:0000313" key="3">
    <source>
        <dbReference type="EMBL" id="AOP33098.1"/>
    </source>
</evidence>
<sequence>MSEGMNIIIPEFTLSRSFNAPRELVWKAWTEPKRLAEWWGPTGLTMGVVHLDLKPGGLFHYSMKTPDGQIMWGRFLYREITPPEKLVYIVSFSDENAGITRHPMAENWPAEILNTVLFTEEKGKTTLSLKGTPINATPEEIKVFGDNFPSMDKGFTGTLDQLEAYLAKQ</sequence>
<dbReference type="OrthoDB" id="118413at2"/>
<dbReference type="EMBL" id="CP015217">
    <property type="protein sequence ID" value="AOP33098.1"/>
    <property type="molecule type" value="Genomic_DNA"/>
</dbReference>
<dbReference type="InterPro" id="IPR013538">
    <property type="entry name" value="ASHA1/2-like_C"/>
</dbReference>
<reference evidence="3 4" key="1">
    <citation type="submission" date="2016-04" db="EMBL/GenBank/DDBJ databases">
        <title>Complete genome seqeunce of Leptospira alstonii serovar Room22.</title>
        <authorList>
            <person name="Nally J.E."/>
            <person name="Bayles D.O."/>
            <person name="Hurley D."/>
            <person name="Fanning S."/>
            <person name="McMahon B.J."/>
            <person name="Arent Z."/>
        </authorList>
    </citation>
    <scope>NUCLEOTIDE SEQUENCE [LARGE SCALE GENOMIC DNA]</scope>
    <source>
        <strain evidence="3 4">GWTS #1</strain>
    </source>
</reference>
<dbReference type="RefSeq" id="WP_069606340.1">
    <property type="nucleotide sequence ID" value="NZ_CP015217.1"/>
</dbReference>
<dbReference type="AlphaFoldDB" id="A0A1D7UU56"/>
<dbReference type="Pfam" id="PF08327">
    <property type="entry name" value="AHSA1"/>
    <property type="match status" value="1"/>
</dbReference>
<evidence type="ECO:0000313" key="4">
    <source>
        <dbReference type="Proteomes" id="UP000094197"/>
    </source>
</evidence>